<keyword evidence="1" id="KW-1133">Transmembrane helix</keyword>
<keyword evidence="3" id="KW-1185">Reference proteome</keyword>
<evidence type="ECO:0000256" key="1">
    <source>
        <dbReference type="SAM" id="Phobius"/>
    </source>
</evidence>
<comment type="caution">
    <text evidence="2">The sequence shown here is derived from an EMBL/GenBank/DDBJ whole genome shotgun (WGS) entry which is preliminary data.</text>
</comment>
<organism evidence="2 3">
    <name type="scientific">Pelomonas aquatica</name>
    <dbReference type="NCBI Taxonomy" id="431058"/>
    <lineage>
        <taxon>Bacteria</taxon>
        <taxon>Pseudomonadati</taxon>
        <taxon>Pseudomonadota</taxon>
        <taxon>Betaproteobacteria</taxon>
        <taxon>Burkholderiales</taxon>
        <taxon>Sphaerotilaceae</taxon>
        <taxon>Roseateles</taxon>
    </lineage>
</organism>
<protein>
    <recommendedName>
        <fullName evidence="4">Amino acid transport protein</fullName>
    </recommendedName>
</protein>
<dbReference type="RefSeq" id="WP_268151926.1">
    <property type="nucleotide sequence ID" value="NZ_JAPPUW010000013.1"/>
</dbReference>
<reference evidence="2" key="1">
    <citation type="submission" date="2019-02" db="EMBL/GenBank/DDBJ databases">
        <title>Draft genome of the type strain Pelomonas aquatica CCUG 52575T.</title>
        <authorList>
            <person name="Gomila M."/>
            <person name="Lalucat J."/>
        </authorList>
    </citation>
    <scope>NUCLEOTIDE SEQUENCE</scope>
    <source>
        <strain evidence="2">CCUG 52575</strain>
    </source>
</reference>
<dbReference type="AlphaFoldDB" id="A0A9X4LLN5"/>
<accession>A0A9X4LLN5</accession>
<proteinExistence type="predicted"/>
<sequence length="67" mass="7193">MNASLLLWGVAFGSLGLGYFIYGKKQGAVVPLLCGLGLMVFPYFIVNAWLLVGVGVGLAALPYFLRR</sequence>
<feature type="transmembrane region" description="Helical" evidence="1">
    <location>
        <begin position="42"/>
        <end position="65"/>
    </location>
</feature>
<evidence type="ECO:0000313" key="2">
    <source>
        <dbReference type="EMBL" id="MDG0865074.1"/>
    </source>
</evidence>
<evidence type="ECO:0008006" key="4">
    <source>
        <dbReference type="Google" id="ProtNLM"/>
    </source>
</evidence>
<keyword evidence="1" id="KW-0472">Membrane</keyword>
<evidence type="ECO:0000313" key="3">
    <source>
        <dbReference type="Proteomes" id="UP001152766"/>
    </source>
</evidence>
<name>A0A9X4LLN5_9BURK</name>
<dbReference type="EMBL" id="SGUG01000051">
    <property type="protein sequence ID" value="MDG0865074.1"/>
    <property type="molecule type" value="Genomic_DNA"/>
</dbReference>
<keyword evidence="1" id="KW-0812">Transmembrane</keyword>
<dbReference type="Proteomes" id="UP001152766">
    <property type="component" value="Unassembled WGS sequence"/>
</dbReference>
<gene>
    <name evidence="2" type="ORF">EXJ73_21675</name>
</gene>